<gene>
    <name evidence="1" type="ORF">NCTC12410_01390</name>
</gene>
<keyword evidence="1" id="KW-0489">Methyltransferase</keyword>
<accession>A0A377J5B7</accession>
<proteinExistence type="predicted"/>
<dbReference type="GO" id="GO:0032259">
    <property type="term" value="P:methylation"/>
    <property type="evidence" value="ECO:0007669"/>
    <property type="project" value="UniProtKB-KW"/>
</dbReference>
<dbReference type="Proteomes" id="UP000254841">
    <property type="component" value="Unassembled WGS sequence"/>
</dbReference>
<evidence type="ECO:0000313" key="2">
    <source>
        <dbReference type="Proteomes" id="UP000254841"/>
    </source>
</evidence>
<keyword evidence="1" id="KW-0808">Transferase</keyword>
<organism evidence="1 2">
    <name type="scientific">Helicobacter canis</name>
    <dbReference type="NCBI Taxonomy" id="29419"/>
    <lineage>
        <taxon>Bacteria</taxon>
        <taxon>Pseudomonadati</taxon>
        <taxon>Campylobacterota</taxon>
        <taxon>Epsilonproteobacteria</taxon>
        <taxon>Campylobacterales</taxon>
        <taxon>Helicobacteraceae</taxon>
        <taxon>Helicobacter</taxon>
    </lineage>
</organism>
<dbReference type="OrthoDB" id="9790710at2"/>
<dbReference type="AlphaFoldDB" id="A0A377J5B7"/>
<name>A0A377J5B7_9HELI</name>
<protein>
    <submittedName>
        <fullName evidence="1">Methyltransferase type 11</fullName>
        <ecNumber evidence="1">2.1.1.-</ecNumber>
    </submittedName>
</protein>
<evidence type="ECO:0000313" key="1">
    <source>
        <dbReference type="EMBL" id="STO97558.1"/>
    </source>
</evidence>
<dbReference type="RefSeq" id="WP_115011790.1">
    <property type="nucleotide sequence ID" value="NZ_UGHV01000001.1"/>
</dbReference>
<sequence>MIEMLDQMVRMQSGGQMGECFHKVSVSKDRIKADFIEQRVGERLITPHAVTKPSLKSKITLDKLTNKILNLYLKSLYFLAPRSIRDEVFIRTSIGERHKWAYDSFSLKRLLTQAGFSDIQTMRYDHSQIPHFNTYLLDINADGSAYKGVSSLYMEARA</sequence>
<dbReference type="EMBL" id="UGHV01000001">
    <property type="protein sequence ID" value="STO97558.1"/>
    <property type="molecule type" value="Genomic_DNA"/>
</dbReference>
<dbReference type="EC" id="2.1.1.-" evidence="1"/>
<dbReference type="GO" id="GO:0008168">
    <property type="term" value="F:methyltransferase activity"/>
    <property type="evidence" value="ECO:0007669"/>
    <property type="project" value="UniProtKB-KW"/>
</dbReference>
<reference evidence="1 2" key="1">
    <citation type="submission" date="2018-06" db="EMBL/GenBank/DDBJ databases">
        <authorList>
            <consortium name="Pathogen Informatics"/>
            <person name="Doyle S."/>
        </authorList>
    </citation>
    <scope>NUCLEOTIDE SEQUENCE [LARGE SCALE GENOMIC DNA]</scope>
    <source>
        <strain evidence="1 2">NCTC12410</strain>
    </source>
</reference>